<dbReference type="RefSeq" id="XP_013955897.1">
    <property type="nucleotide sequence ID" value="XM_014100422.1"/>
</dbReference>
<dbReference type="PANTHER" id="PTHR35043:SF7">
    <property type="entry name" value="TRANSCRIPTION FACTOR DOMAIN-CONTAINING PROTEIN"/>
    <property type="match status" value="1"/>
</dbReference>
<accession>G9MV49</accession>
<feature type="transmembrane region" description="Helical" evidence="1">
    <location>
        <begin position="77"/>
        <end position="98"/>
    </location>
</feature>
<keyword evidence="3" id="KW-1185">Reference proteome</keyword>
<proteinExistence type="predicted"/>
<feature type="transmembrane region" description="Helical" evidence="1">
    <location>
        <begin position="36"/>
        <end position="57"/>
    </location>
</feature>
<feature type="transmembrane region" description="Helical" evidence="1">
    <location>
        <begin position="6"/>
        <end position="24"/>
    </location>
</feature>
<dbReference type="EMBL" id="ABDF02000066">
    <property type="protein sequence ID" value="EHK21704.1"/>
    <property type="molecule type" value="Genomic_DNA"/>
</dbReference>
<protein>
    <submittedName>
        <fullName evidence="2">Uncharacterized protein</fullName>
    </submittedName>
</protein>
<keyword evidence="1" id="KW-0472">Membrane</keyword>
<dbReference type="HOGENOM" id="CLU_1094076_0_0_1"/>
<dbReference type="OMA" id="FRPHREY"/>
<name>G9MV49_HYPVG</name>
<evidence type="ECO:0000313" key="2">
    <source>
        <dbReference type="EMBL" id="EHK21704.1"/>
    </source>
</evidence>
<dbReference type="GeneID" id="25789603"/>
<evidence type="ECO:0000313" key="3">
    <source>
        <dbReference type="Proteomes" id="UP000007115"/>
    </source>
</evidence>
<comment type="caution">
    <text evidence="2">The sequence shown here is derived from an EMBL/GenBank/DDBJ whole genome shotgun (WGS) entry which is preliminary data.</text>
</comment>
<dbReference type="InParanoid" id="G9MV49"/>
<feature type="transmembrane region" description="Helical" evidence="1">
    <location>
        <begin position="119"/>
        <end position="136"/>
    </location>
</feature>
<dbReference type="VEuPathDB" id="FungiDB:TRIVIDRAFT_191998"/>
<sequence>MIPLKYSFFFILVSYIPTVLSLPFNQTETYVPNPSGRGTIGLLWSCTVTLGLCVWTAMYPNIVPIRDRWSRTYYKLAWLYLAAVVPEFIVYSAVTQLLRARQVHRRWRDVFNDNPDMQQWMGMSGAFFVVMGGYVVEAKSTPNETNTPMTYNSNTETSERDKLVTTISPTGFEKLLCHVDFKELIKSEKLTEALSRRNIEDKSKASSIAKLLVSLQILWMVVQCVGRKTAGLPVTPLELHVLIQICYTVVTYYCWGVR</sequence>
<keyword evidence="1" id="KW-1133">Transmembrane helix</keyword>
<keyword evidence="1" id="KW-0812">Transmembrane</keyword>
<reference evidence="2 3" key="1">
    <citation type="journal article" date="2011" name="Genome Biol.">
        <title>Comparative genome sequence analysis underscores mycoparasitism as the ancestral life style of Trichoderma.</title>
        <authorList>
            <person name="Kubicek C.P."/>
            <person name="Herrera-Estrella A."/>
            <person name="Seidl-Seiboth V."/>
            <person name="Martinez D.A."/>
            <person name="Druzhinina I.S."/>
            <person name="Thon M."/>
            <person name="Zeilinger S."/>
            <person name="Casas-Flores S."/>
            <person name="Horwitz B.A."/>
            <person name="Mukherjee P.K."/>
            <person name="Mukherjee M."/>
            <person name="Kredics L."/>
            <person name="Alcaraz L.D."/>
            <person name="Aerts A."/>
            <person name="Antal Z."/>
            <person name="Atanasova L."/>
            <person name="Cervantes-Badillo M.G."/>
            <person name="Challacombe J."/>
            <person name="Chertkov O."/>
            <person name="McCluskey K."/>
            <person name="Coulpier F."/>
            <person name="Deshpande N."/>
            <person name="von Doehren H."/>
            <person name="Ebbole D.J."/>
            <person name="Esquivel-Naranjo E.U."/>
            <person name="Fekete E."/>
            <person name="Flipphi M."/>
            <person name="Glaser F."/>
            <person name="Gomez-Rodriguez E.Y."/>
            <person name="Gruber S."/>
            <person name="Han C."/>
            <person name="Henrissat B."/>
            <person name="Hermosa R."/>
            <person name="Hernandez-Onate M."/>
            <person name="Karaffa L."/>
            <person name="Kosti I."/>
            <person name="Le Crom S."/>
            <person name="Lindquist E."/>
            <person name="Lucas S."/>
            <person name="Luebeck M."/>
            <person name="Luebeck P.S."/>
            <person name="Margeot A."/>
            <person name="Metz B."/>
            <person name="Misra M."/>
            <person name="Nevalainen H."/>
            <person name="Omann M."/>
            <person name="Packer N."/>
            <person name="Perrone G."/>
            <person name="Uresti-Rivera E.E."/>
            <person name="Salamov A."/>
            <person name="Schmoll M."/>
            <person name="Seiboth B."/>
            <person name="Shapiro H."/>
            <person name="Sukno S."/>
            <person name="Tamayo-Ramos J.A."/>
            <person name="Tisch D."/>
            <person name="Wiest A."/>
            <person name="Wilkinson H.H."/>
            <person name="Zhang M."/>
            <person name="Coutinho P.M."/>
            <person name="Kenerley C.M."/>
            <person name="Monte E."/>
            <person name="Baker S.E."/>
            <person name="Grigoriev I.V."/>
        </authorList>
    </citation>
    <scope>NUCLEOTIDE SEQUENCE [LARGE SCALE GENOMIC DNA]</scope>
    <source>
        <strain evidence="3">Gv29-8 / FGSC 10586</strain>
    </source>
</reference>
<organism evidence="2 3">
    <name type="scientific">Hypocrea virens (strain Gv29-8 / FGSC 10586)</name>
    <name type="common">Gliocladium virens</name>
    <name type="synonym">Trichoderma virens</name>
    <dbReference type="NCBI Taxonomy" id="413071"/>
    <lineage>
        <taxon>Eukaryota</taxon>
        <taxon>Fungi</taxon>
        <taxon>Dikarya</taxon>
        <taxon>Ascomycota</taxon>
        <taxon>Pezizomycotina</taxon>
        <taxon>Sordariomycetes</taxon>
        <taxon>Hypocreomycetidae</taxon>
        <taxon>Hypocreales</taxon>
        <taxon>Hypocreaceae</taxon>
        <taxon>Trichoderma</taxon>
    </lineage>
</organism>
<gene>
    <name evidence="2" type="ORF">TRIVIDRAFT_191998</name>
</gene>
<dbReference type="PANTHER" id="PTHR35043">
    <property type="entry name" value="TRANSCRIPTION FACTOR DOMAIN-CONTAINING PROTEIN"/>
    <property type="match status" value="1"/>
</dbReference>
<dbReference type="Proteomes" id="UP000007115">
    <property type="component" value="Unassembled WGS sequence"/>
</dbReference>
<dbReference type="eggNOG" id="ENOG502S6E5">
    <property type="taxonomic scope" value="Eukaryota"/>
</dbReference>
<dbReference type="OrthoDB" id="3061561at2759"/>
<dbReference type="AlphaFoldDB" id="G9MV49"/>
<evidence type="ECO:0000256" key="1">
    <source>
        <dbReference type="SAM" id="Phobius"/>
    </source>
</evidence>
<dbReference type="STRING" id="413071.G9MV49"/>